<sequence>MYRHALKAPATTLISKSFFSVPAARHAPLLTLSAARTMATASSRVSDRIKHDHRELETYYNKIKTATSEDEKVRWQNQFVWELARHSIAEEIVVYPAMEKYLPDGVKMAEKDRSEHQIVKEKLYTFQKLSPSDPQFVPTIDSLWQALSQHIAEEERDDLPSLEAAIEEAESGRLANSFARTKHFVPTQSHPSAPDRPPYETAAGLLAAPIDKLMDLFKKFPNQDETKV</sequence>
<evidence type="ECO:0000313" key="3">
    <source>
        <dbReference type="Proteomes" id="UP001321749"/>
    </source>
</evidence>
<dbReference type="PANTHER" id="PTHR35585">
    <property type="entry name" value="HHE DOMAIN PROTEIN (AFU_ORTHOLOGUE AFUA_4G00730)"/>
    <property type="match status" value="1"/>
</dbReference>
<dbReference type="Pfam" id="PF01814">
    <property type="entry name" value="Hemerythrin"/>
    <property type="match status" value="1"/>
</dbReference>
<comment type="caution">
    <text evidence="2">The sequence shown here is derived from an EMBL/GenBank/DDBJ whole genome shotgun (WGS) entry which is preliminary data.</text>
</comment>
<evidence type="ECO:0000313" key="2">
    <source>
        <dbReference type="EMBL" id="KAK4464962.1"/>
    </source>
</evidence>
<dbReference type="Gene3D" id="1.20.120.520">
    <property type="entry name" value="nmb1532 protein domain like"/>
    <property type="match status" value="1"/>
</dbReference>
<dbReference type="Proteomes" id="UP001321749">
    <property type="component" value="Unassembled WGS sequence"/>
</dbReference>
<dbReference type="EMBL" id="MU864943">
    <property type="protein sequence ID" value="KAK4464962.1"/>
    <property type="molecule type" value="Genomic_DNA"/>
</dbReference>
<organism evidence="2 3">
    <name type="scientific">Cladorrhinum samala</name>
    <dbReference type="NCBI Taxonomy" id="585594"/>
    <lineage>
        <taxon>Eukaryota</taxon>
        <taxon>Fungi</taxon>
        <taxon>Dikarya</taxon>
        <taxon>Ascomycota</taxon>
        <taxon>Pezizomycotina</taxon>
        <taxon>Sordariomycetes</taxon>
        <taxon>Sordariomycetidae</taxon>
        <taxon>Sordariales</taxon>
        <taxon>Podosporaceae</taxon>
        <taxon>Cladorrhinum</taxon>
    </lineage>
</organism>
<dbReference type="InterPro" id="IPR012312">
    <property type="entry name" value="Hemerythrin-like"/>
</dbReference>
<reference evidence="2" key="1">
    <citation type="journal article" date="2023" name="Mol. Phylogenet. Evol.">
        <title>Genome-scale phylogeny and comparative genomics of the fungal order Sordariales.</title>
        <authorList>
            <person name="Hensen N."/>
            <person name="Bonometti L."/>
            <person name="Westerberg I."/>
            <person name="Brannstrom I.O."/>
            <person name="Guillou S."/>
            <person name="Cros-Aarteil S."/>
            <person name="Calhoun S."/>
            <person name="Haridas S."/>
            <person name="Kuo A."/>
            <person name="Mondo S."/>
            <person name="Pangilinan J."/>
            <person name="Riley R."/>
            <person name="LaButti K."/>
            <person name="Andreopoulos B."/>
            <person name="Lipzen A."/>
            <person name="Chen C."/>
            <person name="Yan M."/>
            <person name="Daum C."/>
            <person name="Ng V."/>
            <person name="Clum A."/>
            <person name="Steindorff A."/>
            <person name="Ohm R.A."/>
            <person name="Martin F."/>
            <person name="Silar P."/>
            <person name="Natvig D.O."/>
            <person name="Lalanne C."/>
            <person name="Gautier V."/>
            <person name="Ament-Velasquez S.L."/>
            <person name="Kruys A."/>
            <person name="Hutchinson M.I."/>
            <person name="Powell A.J."/>
            <person name="Barry K."/>
            <person name="Miller A.N."/>
            <person name="Grigoriev I.V."/>
            <person name="Debuchy R."/>
            <person name="Gladieux P."/>
            <person name="Hiltunen Thoren M."/>
            <person name="Johannesson H."/>
        </authorList>
    </citation>
    <scope>NUCLEOTIDE SEQUENCE</scope>
    <source>
        <strain evidence="2">PSN324</strain>
    </source>
</reference>
<dbReference type="PANTHER" id="PTHR35585:SF1">
    <property type="entry name" value="HHE DOMAIN PROTEIN (AFU_ORTHOLOGUE AFUA_4G00730)"/>
    <property type="match status" value="1"/>
</dbReference>
<evidence type="ECO:0000259" key="1">
    <source>
        <dbReference type="Pfam" id="PF01814"/>
    </source>
</evidence>
<feature type="domain" description="Hemerythrin-like" evidence="1">
    <location>
        <begin position="46"/>
        <end position="160"/>
    </location>
</feature>
<name>A0AAV9HZI4_9PEZI</name>
<accession>A0AAV9HZI4</accession>
<dbReference type="AlphaFoldDB" id="A0AAV9HZI4"/>
<gene>
    <name evidence="2" type="ORF">QBC42DRAFT_336585</name>
</gene>
<protein>
    <recommendedName>
        <fullName evidence="1">Hemerythrin-like domain-containing protein</fullName>
    </recommendedName>
</protein>
<keyword evidence="3" id="KW-1185">Reference proteome</keyword>
<reference evidence="2" key="2">
    <citation type="submission" date="2023-06" db="EMBL/GenBank/DDBJ databases">
        <authorList>
            <consortium name="Lawrence Berkeley National Laboratory"/>
            <person name="Mondo S.J."/>
            <person name="Hensen N."/>
            <person name="Bonometti L."/>
            <person name="Westerberg I."/>
            <person name="Brannstrom I.O."/>
            <person name="Guillou S."/>
            <person name="Cros-Aarteil S."/>
            <person name="Calhoun S."/>
            <person name="Haridas S."/>
            <person name="Kuo A."/>
            <person name="Pangilinan J."/>
            <person name="Riley R."/>
            <person name="Labutti K."/>
            <person name="Andreopoulos B."/>
            <person name="Lipzen A."/>
            <person name="Chen C."/>
            <person name="Yanf M."/>
            <person name="Daum C."/>
            <person name="Ng V."/>
            <person name="Clum A."/>
            <person name="Steindorff A."/>
            <person name="Ohm R."/>
            <person name="Martin F."/>
            <person name="Silar P."/>
            <person name="Natvig D."/>
            <person name="Lalanne C."/>
            <person name="Gautier V."/>
            <person name="Ament-Velasquez S.L."/>
            <person name="Kruys A."/>
            <person name="Hutchinson M.I."/>
            <person name="Powell A.J."/>
            <person name="Barry K."/>
            <person name="Miller A.N."/>
            <person name="Grigoriev I.V."/>
            <person name="Debuchy R."/>
            <person name="Gladieux P."/>
            <person name="Thoren M.H."/>
            <person name="Johannesson H."/>
        </authorList>
    </citation>
    <scope>NUCLEOTIDE SEQUENCE</scope>
    <source>
        <strain evidence="2">PSN324</strain>
    </source>
</reference>
<proteinExistence type="predicted"/>